<sequence length="203" mass="22417">MGFIIAGIDDTQGKGLISILFVWIAASWNIYKWQVALLSPDASKGGSDYKVIMKYFSLSILVLTILRGLFYLSGVLEELTSSMAAVFMLFVLFLVLYGALFVVLLSFPAMIAGYKSFVYVPRGRDVFGILYVSALGGFGSCTAIAIPLFPISLISVVFDFWFVSAFIDSFIIISIMTTGSLLFARLFSELELDYKLNPQPEGR</sequence>
<dbReference type="Proteomes" id="UP001595444">
    <property type="component" value="Unassembled WGS sequence"/>
</dbReference>
<feature type="transmembrane region" description="Helical" evidence="1">
    <location>
        <begin position="52"/>
        <end position="72"/>
    </location>
</feature>
<evidence type="ECO:0000313" key="3">
    <source>
        <dbReference type="Proteomes" id="UP001595444"/>
    </source>
</evidence>
<feature type="transmembrane region" description="Helical" evidence="1">
    <location>
        <begin position="12"/>
        <end position="31"/>
    </location>
</feature>
<feature type="transmembrane region" description="Helical" evidence="1">
    <location>
        <begin position="84"/>
        <end position="114"/>
    </location>
</feature>
<organism evidence="2 3">
    <name type="scientific">Kordiimonas pumila</name>
    <dbReference type="NCBI Taxonomy" id="2161677"/>
    <lineage>
        <taxon>Bacteria</taxon>
        <taxon>Pseudomonadati</taxon>
        <taxon>Pseudomonadota</taxon>
        <taxon>Alphaproteobacteria</taxon>
        <taxon>Kordiimonadales</taxon>
        <taxon>Kordiimonadaceae</taxon>
        <taxon>Kordiimonas</taxon>
    </lineage>
</organism>
<evidence type="ECO:0000256" key="1">
    <source>
        <dbReference type="SAM" id="Phobius"/>
    </source>
</evidence>
<keyword evidence="1" id="KW-1133">Transmembrane helix</keyword>
<keyword evidence="3" id="KW-1185">Reference proteome</keyword>
<feature type="transmembrane region" description="Helical" evidence="1">
    <location>
        <begin position="161"/>
        <end position="187"/>
    </location>
</feature>
<dbReference type="RefSeq" id="WP_194213791.1">
    <property type="nucleotide sequence ID" value="NZ_CP061205.1"/>
</dbReference>
<protein>
    <recommendedName>
        <fullName evidence="4">DUF4013 domain-containing protein</fullName>
    </recommendedName>
</protein>
<gene>
    <name evidence="2" type="ORF">ACFOKA_11595</name>
</gene>
<keyword evidence="1" id="KW-0472">Membrane</keyword>
<name>A0ABV7D5Y2_9PROT</name>
<keyword evidence="1" id="KW-0812">Transmembrane</keyword>
<accession>A0ABV7D5Y2</accession>
<evidence type="ECO:0000313" key="2">
    <source>
        <dbReference type="EMBL" id="MFC3052547.1"/>
    </source>
</evidence>
<reference evidence="3" key="1">
    <citation type="journal article" date="2019" name="Int. J. Syst. Evol. Microbiol.">
        <title>The Global Catalogue of Microorganisms (GCM) 10K type strain sequencing project: providing services to taxonomists for standard genome sequencing and annotation.</title>
        <authorList>
            <consortium name="The Broad Institute Genomics Platform"/>
            <consortium name="The Broad Institute Genome Sequencing Center for Infectious Disease"/>
            <person name="Wu L."/>
            <person name="Ma J."/>
        </authorList>
    </citation>
    <scope>NUCLEOTIDE SEQUENCE [LARGE SCALE GENOMIC DNA]</scope>
    <source>
        <strain evidence="3">KCTC 62164</strain>
    </source>
</reference>
<feature type="transmembrane region" description="Helical" evidence="1">
    <location>
        <begin position="126"/>
        <end position="149"/>
    </location>
</feature>
<dbReference type="EMBL" id="JBHRSL010000010">
    <property type="protein sequence ID" value="MFC3052547.1"/>
    <property type="molecule type" value="Genomic_DNA"/>
</dbReference>
<proteinExistence type="predicted"/>
<comment type="caution">
    <text evidence="2">The sequence shown here is derived from an EMBL/GenBank/DDBJ whole genome shotgun (WGS) entry which is preliminary data.</text>
</comment>
<evidence type="ECO:0008006" key="4">
    <source>
        <dbReference type="Google" id="ProtNLM"/>
    </source>
</evidence>